<evidence type="ECO:0000256" key="6">
    <source>
        <dbReference type="ARBA" id="ARBA00023125"/>
    </source>
</evidence>
<dbReference type="InterPro" id="IPR024187">
    <property type="entry name" value="Sig_transdc_resp-reg_cit/mal"/>
</dbReference>
<dbReference type="PROSITE" id="PS50110">
    <property type="entry name" value="RESPONSE_REGULATORY"/>
    <property type="match status" value="1"/>
</dbReference>
<reference evidence="11 12" key="1">
    <citation type="submission" date="2024-03" db="EMBL/GenBank/DDBJ databases">
        <title>Bacilli Hybrid Assemblies.</title>
        <authorList>
            <person name="Kovac J."/>
        </authorList>
    </citation>
    <scope>NUCLEOTIDE SEQUENCE [LARGE SCALE GENOMIC DNA]</scope>
    <source>
        <strain evidence="11 12">FSL R7-0666</strain>
    </source>
</reference>
<organism evidence="11 12">
    <name type="scientific">Alkalicoccobacillus gibsonii</name>
    <dbReference type="NCBI Taxonomy" id="79881"/>
    <lineage>
        <taxon>Bacteria</taxon>
        <taxon>Bacillati</taxon>
        <taxon>Bacillota</taxon>
        <taxon>Bacilli</taxon>
        <taxon>Bacillales</taxon>
        <taxon>Bacillaceae</taxon>
        <taxon>Alkalicoccobacillus</taxon>
    </lineage>
</organism>
<dbReference type="Gene3D" id="1.10.10.10">
    <property type="entry name" value="Winged helix-like DNA-binding domain superfamily/Winged helix DNA-binding domain"/>
    <property type="match status" value="1"/>
</dbReference>
<dbReference type="InterPro" id="IPR011006">
    <property type="entry name" value="CheY-like_superfamily"/>
</dbReference>
<dbReference type="InterPro" id="IPR001789">
    <property type="entry name" value="Sig_transdc_resp-reg_receiver"/>
</dbReference>
<dbReference type="PANTHER" id="PTHR45526:SF1">
    <property type="entry name" value="TRANSCRIPTIONAL REGULATORY PROTEIN DCUR-RELATED"/>
    <property type="match status" value="1"/>
</dbReference>
<evidence type="ECO:0000256" key="9">
    <source>
        <dbReference type="PROSITE-ProRule" id="PRU00169"/>
    </source>
</evidence>
<protein>
    <submittedName>
        <fullName evidence="11">DUF977 family protein</fullName>
    </submittedName>
</protein>
<evidence type="ECO:0000256" key="8">
    <source>
        <dbReference type="ARBA" id="ARBA00023163"/>
    </source>
</evidence>
<evidence type="ECO:0000313" key="12">
    <source>
        <dbReference type="Proteomes" id="UP001418796"/>
    </source>
</evidence>
<dbReference type="SUPFAM" id="SSF46785">
    <property type="entry name" value="Winged helix' DNA-binding domain"/>
    <property type="match status" value="1"/>
</dbReference>
<gene>
    <name evidence="11" type="ORF">MKY91_16630</name>
</gene>
<name>A0ABU9VLJ4_9BACI</name>
<dbReference type="InterPro" id="IPR051271">
    <property type="entry name" value="2C-system_Tx_regulators"/>
</dbReference>
<keyword evidence="5" id="KW-0805">Transcription regulation</keyword>
<evidence type="ECO:0000256" key="5">
    <source>
        <dbReference type="ARBA" id="ARBA00023015"/>
    </source>
</evidence>
<keyword evidence="2" id="KW-0963">Cytoplasm</keyword>
<dbReference type="InterPro" id="IPR048714">
    <property type="entry name" value="DpiA-like_HTH"/>
</dbReference>
<evidence type="ECO:0000256" key="1">
    <source>
        <dbReference type="ARBA" id="ARBA00004496"/>
    </source>
</evidence>
<dbReference type="SMART" id="SM00448">
    <property type="entry name" value="REC"/>
    <property type="match status" value="1"/>
</dbReference>
<dbReference type="Pfam" id="PF20714">
    <property type="entry name" value="HTH_64"/>
    <property type="match status" value="1"/>
</dbReference>
<feature type="modified residue" description="4-aspartylphosphate" evidence="9">
    <location>
        <position position="59"/>
    </location>
</feature>
<dbReference type="InterPro" id="IPR036390">
    <property type="entry name" value="WH_DNA-bd_sf"/>
</dbReference>
<dbReference type="InterPro" id="IPR036388">
    <property type="entry name" value="WH-like_DNA-bd_sf"/>
</dbReference>
<accession>A0ABU9VLJ4</accession>
<keyword evidence="4" id="KW-0902">Two-component regulatory system</keyword>
<dbReference type="SUPFAM" id="SSF52172">
    <property type="entry name" value="CheY-like"/>
    <property type="match status" value="1"/>
</dbReference>
<feature type="domain" description="Response regulatory" evidence="10">
    <location>
        <begin position="8"/>
        <end position="124"/>
    </location>
</feature>
<keyword evidence="7" id="KW-0010">Activator</keyword>
<keyword evidence="8" id="KW-0804">Transcription</keyword>
<evidence type="ECO:0000259" key="10">
    <source>
        <dbReference type="PROSITE" id="PS50110"/>
    </source>
</evidence>
<keyword evidence="12" id="KW-1185">Reference proteome</keyword>
<sequence length="232" mass="26596">MEQSHEIDVLIIEDDLKVAEINKRFVEKVGDFNVVGVATSKEEIDTLLDVYKPQLVILDIYLPDVNGVEFLPTLKVEYPEVDVIMISAEQDVQMIVETLRYGVFDYLTKPVMFKRFKEMLTRYKQFRSTITHWTNEQKKLDQKNIDQLFLGNEKGEPSQAPFAKGIDHITYHKILAFIQARGEATTELVVEAFGVSRSTARRYLASLVERGDAKSDVTYGVVGRPEKLYKPT</sequence>
<dbReference type="EMBL" id="JBCITK010000001">
    <property type="protein sequence ID" value="MEN0644781.1"/>
    <property type="molecule type" value="Genomic_DNA"/>
</dbReference>
<dbReference type="Proteomes" id="UP001418796">
    <property type="component" value="Unassembled WGS sequence"/>
</dbReference>
<proteinExistence type="predicted"/>
<evidence type="ECO:0000256" key="2">
    <source>
        <dbReference type="ARBA" id="ARBA00022490"/>
    </source>
</evidence>
<evidence type="ECO:0000256" key="4">
    <source>
        <dbReference type="ARBA" id="ARBA00023012"/>
    </source>
</evidence>
<dbReference type="PANTHER" id="PTHR45526">
    <property type="entry name" value="TRANSCRIPTIONAL REGULATORY PROTEIN DPIA"/>
    <property type="match status" value="1"/>
</dbReference>
<dbReference type="RefSeq" id="WP_343131405.1">
    <property type="nucleotide sequence ID" value="NZ_JBCITK010000001.1"/>
</dbReference>
<comment type="caution">
    <text evidence="11">The sequence shown here is derived from an EMBL/GenBank/DDBJ whole genome shotgun (WGS) entry which is preliminary data.</text>
</comment>
<comment type="subcellular location">
    <subcellularLocation>
        <location evidence="1">Cytoplasm</location>
    </subcellularLocation>
</comment>
<evidence type="ECO:0000256" key="3">
    <source>
        <dbReference type="ARBA" id="ARBA00022553"/>
    </source>
</evidence>
<evidence type="ECO:0000313" key="11">
    <source>
        <dbReference type="EMBL" id="MEN0644781.1"/>
    </source>
</evidence>
<dbReference type="Pfam" id="PF00072">
    <property type="entry name" value="Response_reg"/>
    <property type="match status" value="1"/>
</dbReference>
<dbReference type="Gene3D" id="3.40.50.2300">
    <property type="match status" value="1"/>
</dbReference>
<dbReference type="PIRSF" id="PIRSF006171">
    <property type="entry name" value="RR_citrat_malat"/>
    <property type="match status" value="1"/>
</dbReference>
<evidence type="ECO:0000256" key="7">
    <source>
        <dbReference type="ARBA" id="ARBA00023159"/>
    </source>
</evidence>
<keyword evidence="3 9" id="KW-0597">Phosphoprotein</keyword>
<keyword evidence="6" id="KW-0238">DNA-binding</keyword>